<proteinExistence type="predicted"/>
<dbReference type="SUPFAM" id="SSF55048">
    <property type="entry name" value="Probable ACP-binding domain of malonyl-CoA ACP transacylase"/>
    <property type="match status" value="2"/>
</dbReference>
<dbReference type="Gene3D" id="1.10.1200.10">
    <property type="entry name" value="ACP-like"/>
    <property type="match status" value="2"/>
</dbReference>
<dbReference type="CDD" id="cd00833">
    <property type="entry name" value="PKS"/>
    <property type="match status" value="1"/>
</dbReference>
<protein>
    <submittedName>
        <fullName evidence="10">Acyltransferase domain-containing protein</fullName>
    </submittedName>
</protein>
<dbReference type="RefSeq" id="WP_257636067.1">
    <property type="nucleotide sequence ID" value="NZ_JANIIC010000099.1"/>
</dbReference>
<dbReference type="GO" id="GO:0033068">
    <property type="term" value="P:macrolide biosynthetic process"/>
    <property type="evidence" value="ECO:0007669"/>
    <property type="project" value="UniProtKB-ARBA"/>
</dbReference>
<dbReference type="GO" id="GO:0004312">
    <property type="term" value="F:fatty acid synthase activity"/>
    <property type="evidence" value="ECO:0007669"/>
    <property type="project" value="TreeGrafter"/>
</dbReference>
<dbReference type="PANTHER" id="PTHR43775">
    <property type="entry name" value="FATTY ACID SYNTHASE"/>
    <property type="match status" value="1"/>
</dbReference>
<dbReference type="Pfam" id="PF00668">
    <property type="entry name" value="Condensation"/>
    <property type="match status" value="1"/>
</dbReference>
<feature type="domain" description="Carrier" evidence="8">
    <location>
        <begin position="2"/>
        <end position="76"/>
    </location>
</feature>
<comment type="cofactor">
    <cofactor evidence="1">
        <name>pantetheine 4'-phosphate</name>
        <dbReference type="ChEBI" id="CHEBI:47942"/>
    </cofactor>
</comment>
<dbReference type="GO" id="GO:0005886">
    <property type="term" value="C:plasma membrane"/>
    <property type="evidence" value="ECO:0007669"/>
    <property type="project" value="TreeGrafter"/>
</dbReference>
<evidence type="ECO:0000259" key="8">
    <source>
        <dbReference type="PROSITE" id="PS50075"/>
    </source>
</evidence>
<evidence type="ECO:0000256" key="2">
    <source>
        <dbReference type="ARBA" id="ARBA00022450"/>
    </source>
</evidence>
<dbReference type="Gene3D" id="3.30.559.30">
    <property type="entry name" value="Nonribosomal peptide synthetase, condensation domain"/>
    <property type="match status" value="1"/>
</dbReference>
<dbReference type="InterPro" id="IPR009081">
    <property type="entry name" value="PP-bd_ACP"/>
</dbReference>
<dbReference type="Gene3D" id="3.40.47.10">
    <property type="match status" value="1"/>
</dbReference>
<dbReference type="GO" id="GO:0006633">
    <property type="term" value="P:fatty acid biosynthetic process"/>
    <property type="evidence" value="ECO:0007669"/>
    <property type="project" value="InterPro"/>
</dbReference>
<dbReference type="InterPro" id="IPR020841">
    <property type="entry name" value="PKS_Beta-ketoAc_synthase_dom"/>
</dbReference>
<keyword evidence="3" id="KW-0597">Phosphoprotein</keyword>
<evidence type="ECO:0000256" key="4">
    <source>
        <dbReference type="ARBA" id="ARBA00022679"/>
    </source>
</evidence>
<dbReference type="GO" id="GO:0031177">
    <property type="term" value="F:phosphopantetheine binding"/>
    <property type="evidence" value="ECO:0007669"/>
    <property type="project" value="InterPro"/>
</dbReference>
<dbReference type="EMBL" id="JANIIC010000099">
    <property type="protein sequence ID" value="MCQ8835977.1"/>
    <property type="molecule type" value="Genomic_DNA"/>
</dbReference>
<keyword evidence="11" id="KW-1185">Reference proteome</keyword>
<dbReference type="SUPFAM" id="SSF53901">
    <property type="entry name" value="Thiolase-like"/>
    <property type="match status" value="1"/>
</dbReference>
<dbReference type="SMART" id="SM00823">
    <property type="entry name" value="PKS_PP"/>
    <property type="match status" value="2"/>
</dbReference>
<dbReference type="CDD" id="cd19531">
    <property type="entry name" value="LCL_NRPS-like"/>
    <property type="match status" value="1"/>
</dbReference>
<dbReference type="SMART" id="SM00825">
    <property type="entry name" value="PKS_KS"/>
    <property type="match status" value="1"/>
</dbReference>
<dbReference type="InterPro" id="IPR014031">
    <property type="entry name" value="Ketoacyl_synth_C"/>
</dbReference>
<dbReference type="Pfam" id="PF16197">
    <property type="entry name" value="KAsynt_C_assoc"/>
    <property type="match status" value="1"/>
</dbReference>
<dbReference type="GO" id="GO:0004315">
    <property type="term" value="F:3-oxoacyl-[acyl-carrier-protein] synthase activity"/>
    <property type="evidence" value="ECO:0007669"/>
    <property type="project" value="InterPro"/>
</dbReference>
<dbReference type="PROSITE" id="PS00606">
    <property type="entry name" value="KS3_1"/>
    <property type="match status" value="1"/>
</dbReference>
<feature type="domain" description="Ketosynthase family 3 (KS3)" evidence="9">
    <location>
        <begin position="98"/>
        <end position="518"/>
    </location>
</feature>
<evidence type="ECO:0000256" key="3">
    <source>
        <dbReference type="ARBA" id="ARBA00022553"/>
    </source>
</evidence>
<dbReference type="InterPro" id="IPR016035">
    <property type="entry name" value="Acyl_Trfase/lysoPLipase"/>
</dbReference>
<dbReference type="GO" id="GO:0005737">
    <property type="term" value="C:cytoplasm"/>
    <property type="evidence" value="ECO:0007669"/>
    <property type="project" value="TreeGrafter"/>
</dbReference>
<keyword evidence="5" id="KW-0045">Antibiotic biosynthesis</keyword>
<dbReference type="FunFam" id="3.40.47.10:FF:000019">
    <property type="entry name" value="Polyketide synthase type I"/>
    <property type="match status" value="1"/>
</dbReference>
<dbReference type="InterPro" id="IPR018201">
    <property type="entry name" value="Ketoacyl_synth_AS"/>
</dbReference>
<gene>
    <name evidence="10" type="ORF">NQU54_44930</name>
</gene>
<sequence length="2047" mass="219626">MHKIREFLLSRITETLGMSRDEVDRWAPLHRYGLDSSKATALVSALSAFLGRTVPITMIWDHPTLEGLCRALARGPHTAATGPGTDRKRRLTRTPDPLEPIALVGVGCRLPGAPDPQSYWRLLVDGTHAVGTVPPLRRQWSEGDGDGALPLWGGYLDGIDLFDPLFFGISPREATAMDPQQRLVLELAWEALEDAGVPPGGLVGSDTGVFMGSSWSDYAAMAHQTGSRDGIGPHTATGTHDSIIANRVSYVLGLQGPSMAVDTACSSSLVAVHLACQAIRAGESELALAGGVNLNFFADHFRAMGETGALSSDGRCKTFDARADGTVRAEGAAVVVLAPLRVALERGLPVYCLIRGSAVNNDGLSNGLTAPNPLAQEALLHAAYQRAGISPSLVDYVECHGTGTPLGDPIEAKAIGAVLGRDRSPDEVLRIGSVKTNIGHLEPAAGVAGLVKVALSLRNGVLPASLHYSSPNPQIPFAEANLRVQERTTAWPRRSDARRAGVSAFGFGGTNCHVVAEELPYPGGSLLLLAENSPQALSDRAAELLAELANETTTDVAALSRQALDTRGDGPYRLAAAARSLRELREQLEAFTADRPFPGLAAGHSETSRPKVAFLCSGTGSQWLGMGRQLLPAMPAFRASLLRVDVRLRDLLGFSMVDQLLADEEHARLDDMEVVQPLLFAIQIALADAWRSLGVEPDLVLGQSVGEFAAAHIAGALDFDDATLLVAHHARLVQQLAVGRGDSLVAGADADTVKDLLATFDGDVTVSGYNSPVSTSVSGESAVLQELAERFAETGVVSHRVRMGYAAHSPLVDPVLAPLRAGLEGITPRRSRIPLISTVTGEAIAGDTLGPDYWTQNVRRPNRLMSAVQTLAEHDVDVIIELSPHPVLLKPVRESLAKSPISCLPSLQRGTDEAWSLLSSLGELHAAGHPVIDSSFLSGVHGRHLTRGRPGAVIGADRASRREEGVHLLPVSAHSAAALLDTCRELSNHVERDPGSRVSDLAYTLATRRTPLNHRVSLLARDRQDVLDGLARVSTGELHPDIARGTVVGSGGGRIAFVFSGGGTHWPGMGRELLARHAGFRERMEECDAVVRTVVGWSVLGELAAPAETSRLDETDIQQPVLFALQVSLARLWTDLGVEPAALVGHSIGEVAAACVGGALSLEDGARVTAVRSHLIQHKAREGAMISVEPPEEGIAAYLAPYGDQVAVAAVNSPTSMAVSGTPEAIGALEADLRNAGIPTRSVRIDRPGHSALMNPLLPDLRAALKDITPLPFNTAFHSTALDGVVNPHPDADYWAHNLRNQVRFSPTVAALVEDGIDTFVEISPHGTLRGAIEETALARGARIQVVDSLNRRKSDIRNVLGSVASLFAQGMPLKLDTLYPANAQVVETPLVRWQKERYWLDTTVRGRPAAAPSAGTPEQPAAGGAVLEQTPSPRPPRDVVLGEIADMLGVPPAKFGPESRLRDFGLDSMLAIRLSNRMQTLFGRRVSPVEFIDDRTVRELLDRVLELVGRTPEPASDDTTPTEALGRASIAEELTDMDVEELVEELIARGLLDPADDADSAEGEASARAIVASPDHELPFDLAPAGHGQASIWFMQQLSPEGVAYNLMFGARVTAAVDEPALEQAVRAVVERHPALRTVFVQTGVRPYQLILDEPVYEFVSVDATGLDDEAVRGELAAHGHRPLDLDQGPVLRAVLMSRGDEDHHVLLVIHHIAADATSVDIVIHDLQQFYERARRGNLPTQDPVTPYTLFVEWERAWLNSTAADAALGWWSEQLAAPPAHLDLPRPAEMGTPVAGRQVAKRPPGIDYAGEDLTFRWNRDEARRLKEFAVREGVSPSSLVMAGFFATLNRVAGVEDSVLATAIAQRGEAGRESAVGYYLNTALVRGRPSGDRSFRELLHEVHAFSRGLLEHMDYPFDLLVSKLNPPRADGRSPWFDFAVNWLSGDAFTYANTLFHGVGEPVQASGALPLVPLPLERRIAKFDLEITMGDVSGEVVGQVQYKPSFLERETVTTMLEHFRSVLFQAIDHPQRPLERLTLASRPKGADL</sequence>
<dbReference type="InterPro" id="IPR016039">
    <property type="entry name" value="Thiolase-like"/>
</dbReference>
<dbReference type="Pfam" id="PF00109">
    <property type="entry name" value="ketoacyl-synt"/>
    <property type="match status" value="1"/>
</dbReference>
<dbReference type="InterPro" id="IPR023213">
    <property type="entry name" value="CAT-like_dom_sf"/>
</dbReference>
<dbReference type="Gene3D" id="3.40.366.10">
    <property type="entry name" value="Malonyl-Coenzyme A Acyl Carrier Protein, domain 2"/>
    <property type="match status" value="2"/>
</dbReference>
<dbReference type="PANTHER" id="PTHR43775:SF37">
    <property type="entry name" value="SI:DKEY-61P9.11"/>
    <property type="match status" value="1"/>
</dbReference>
<dbReference type="InterPro" id="IPR014030">
    <property type="entry name" value="Ketoacyl_synth_N"/>
</dbReference>
<evidence type="ECO:0000256" key="1">
    <source>
        <dbReference type="ARBA" id="ARBA00001957"/>
    </source>
</evidence>
<dbReference type="Pfam" id="PF00550">
    <property type="entry name" value="PP-binding"/>
    <property type="match status" value="2"/>
</dbReference>
<dbReference type="InterPro" id="IPR014043">
    <property type="entry name" value="Acyl_transferase_dom"/>
</dbReference>
<dbReference type="SUPFAM" id="SSF52151">
    <property type="entry name" value="FabD/lysophospholipase-like"/>
    <property type="match status" value="2"/>
</dbReference>
<dbReference type="InterPro" id="IPR001242">
    <property type="entry name" value="Condensation_dom"/>
</dbReference>
<dbReference type="Proteomes" id="UP001142400">
    <property type="component" value="Unassembled WGS sequence"/>
</dbReference>
<organism evidence="10 11">
    <name type="scientific">Streptomyces malaysiensis subsp. samsunensis</name>
    <dbReference type="NCBI Taxonomy" id="459658"/>
    <lineage>
        <taxon>Bacteria</taxon>
        <taxon>Bacillati</taxon>
        <taxon>Actinomycetota</taxon>
        <taxon>Actinomycetes</taxon>
        <taxon>Kitasatosporales</taxon>
        <taxon>Streptomycetaceae</taxon>
        <taxon>Streptomyces</taxon>
        <taxon>Streptomyces violaceusniger group</taxon>
    </lineage>
</organism>
<evidence type="ECO:0000259" key="9">
    <source>
        <dbReference type="PROSITE" id="PS52004"/>
    </source>
</evidence>
<dbReference type="Pfam" id="PF22621">
    <property type="entry name" value="CurL-like_PKS_C"/>
    <property type="match status" value="1"/>
</dbReference>
<name>A0A9X2RZ23_STRMQ</name>
<keyword evidence="2" id="KW-0596">Phosphopantetheine</keyword>
<dbReference type="InterPro" id="IPR032821">
    <property type="entry name" value="PKS_assoc"/>
</dbReference>
<reference evidence="10" key="1">
    <citation type="submission" date="2022-06" db="EMBL/GenBank/DDBJ databases">
        <title>WGS of actinobacteria.</title>
        <authorList>
            <person name="Thawai C."/>
        </authorList>
    </citation>
    <scope>NUCLEOTIDE SEQUENCE</scope>
    <source>
        <strain evidence="10">DSM 42010</strain>
    </source>
</reference>
<dbReference type="InterPro" id="IPR006162">
    <property type="entry name" value="Ppantetheine_attach_site"/>
</dbReference>
<dbReference type="PROSITE" id="PS50075">
    <property type="entry name" value="CARRIER"/>
    <property type="match status" value="2"/>
</dbReference>
<comment type="caution">
    <text evidence="10">The sequence shown here is derived from an EMBL/GenBank/DDBJ whole genome shotgun (WGS) entry which is preliminary data.</text>
</comment>
<dbReference type="InterPro" id="IPR016036">
    <property type="entry name" value="Malonyl_transacylase_ACP-bd"/>
</dbReference>
<dbReference type="GO" id="GO:0071770">
    <property type="term" value="P:DIM/DIP cell wall layer assembly"/>
    <property type="evidence" value="ECO:0007669"/>
    <property type="project" value="TreeGrafter"/>
</dbReference>
<feature type="domain" description="Carrier" evidence="8">
    <location>
        <begin position="1435"/>
        <end position="1509"/>
    </location>
</feature>
<dbReference type="InterPro" id="IPR001227">
    <property type="entry name" value="Ac_transferase_dom_sf"/>
</dbReference>
<feature type="region of interest" description="Disordered" evidence="7">
    <location>
        <begin position="1408"/>
        <end position="1436"/>
    </location>
</feature>
<dbReference type="Gene3D" id="3.30.70.3290">
    <property type="match status" value="2"/>
</dbReference>
<dbReference type="Pfam" id="PF02801">
    <property type="entry name" value="Ketoacyl-synt_C"/>
    <property type="match status" value="1"/>
</dbReference>
<dbReference type="Gene3D" id="3.30.559.10">
    <property type="entry name" value="Chloramphenicol acetyltransferase-like domain"/>
    <property type="match status" value="1"/>
</dbReference>
<evidence type="ECO:0000256" key="7">
    <source>
        <dbReference type="SAM" id="MobiDB-lite"/>
    </source>
</evidence>
<keyword evidence="6 10" id="KW-0012">Acyltransferase</keyword>
<keyword evidence="4" id="KW-0808">Transferase</keyword>
<dbReference type="SUPFAM" id="SSF47336">
    <property type="entry name" value="ACP-like"/>
    <property type="match status" value="2"/>
</dbReference>
<dbReference type="PROSITE" id="PS52004">
    <property type="entry name" value="KS3_2"/>
    <property type="match status" value="1"/>
</dbReference>
<dbReference type="PROSITE" id="PS00012">
    <property type="entry name" value="PHOSPHOPANTETHEINE"/>
    <property type="match status" value="2"/>
</dbReference>
<dbReference type="InterPro" id="IPR020806">
    <property type="entry name" value="PKS_PP-bd"/>
</dbReference>
<evidence type="ECO:0000313" key="10">
    <source>
        <dbReference type="EMBL" id="MCQ8835977.1"/>
    </source>
</evidence>
<dbReference type="InterPro" id="IPR036736">
    <property type="entry name" value="ACP-like_sf"/>
</dbReference>
<accession>A0A9X2RZ23</accession>
<dbReference type="InterPro" id="IPR050091">
    <property type="entry name" value="PKS_NRPS_Biosynth_Enz"/>
</dbReference>
<dbReference type="SMART" id="SM00827">
    <property type="entry name" value="PKS_AT"/>
    <property type="match status" value="2"/>
</dbReference>
<dbReference type="Pfam" id="PF00698">
    <property type="entry name" value="Acyl_transf_1"/>
    <property type="match status" value="2"/>
</dbReference>
<evidence type="ECO:0000256" key="6">
    <source>
        <dbReference type="ARBA" id="ARBA00023315"/>
    </source>
</evidence>
<dbReference type="SUPFAM" id="SSF52777">
    <property type="entry name" value="CoA-dependent acyltransferases"/>
    <property type="match status" value="2"/>
</dbReference>
<evidence type="ECO:0000256" key="5">
    <source>
        <dbReference type="ARBA" id="ARBA00023194"/>
    </source>
</evidence>
<evidence type="ECO:0000313" key="11">
    <source>
        <dbReference type="Proteomes" id="UP001142400"/>
    </source>
</evidence>